<dbReference type="OrthoDB" id="5007836at2"/>
<evidence type="ECO:0000256" key="1">
    <source>
        <dbReference type="SAM" id="Phobius"/>
    </source>
</evidence>
<feature type="transmembrane region" description="Helical" evidence="1">
    <location>
        <begin position="20"/>
        <end position="40"/>
    </location>
</feature>
<organism evidence="2 3">
    <name type="scientific">Agromyces binzhouensis</name>
    <dbReference type="NCBI Taxonomy" id="1817495"/>
    <lineage>
        <taxon>Bacteria</taxon>
        <taxon>Bacillati</taxon>
        <taxon>Actinomycetota</taxon>
        <taxon>Actinomycetes</taxon>
        <taxon>Micrococcales</taxon>
        <taxon>Microbacteriaceae</taxon>
        <taxon>Agromyces</taxon>
    </lineage>
</organism>
<sequence length="122" mass="12689">MSAGPQPAGWFARIPLWLRIAAPVIVVAVVAIIVAVAIAAPPTPATAESACRAAATDRLEGRGHTAVELADSLEVAEADGAQRVSGTVTFVDDSGATHHARVRCVVRTEGDAMRVTSVRFFD</sequence>
<evidence type="ECO:0000313" key="3">
    <source>
        <dbReference type="Proteomes" id="UP000292881"/>
    </source>
</evidence>
<accession>A0A4Q2JSG7</accession>
<name>A0A4Q2JSG7_9MICO</name>
<gene>
    <name evidence="2" type="ORF">ESO86_03420</name>
</gene>
<dbReference type="RefSeq" id="WP_129233487.1">
    <property type="nucleotide sequence ID" value="NZ_SDPL01000030.1"/>
</dbReference>
<proteinExistence type="predicted"/>
<comment type="caution">
    <text evidence="2">The sequence shown here is derived from an EMBL/GenBank/DDBJ whole genome shotgun (WGS) entry which is preliminary data.</text>
</comment>
<keyword evidence="3" id="KW-1185">Reference proteome</keyword>
<evidence type="ECO:0000313" key="2">
    <source>
        <dbReference type="EMBL" id="RXZ50164.1"/>
    </source>
</evidence>
<reference evidence="2 3" key="1">
    <citation type="submission" date="2019-01" db="EMBL/GenBank/DDBJ databases">
        <authorList>
            <person name="Li J."/>
        </authorList>
    </citation>
    <scope>NUCLEOTIDE SEQUENCE [LARGE SCALE GENOMIC DNA]</scope>
    <source>
        <strain evidence="2 3">CGMCC 4.7180</strain>
    </source>
</reference>
<keyword evidence="1" id="KW-0472">Membrane</keyword>
<keyword evidence="1" id="KW-0812">Transmembrane</keyword>
<dbReference type="AlphaFoldDB" id="A0A4Q2JSG7"/>
<dbReference type="Proteomes" id="UP000292881">
    <property type="component" value="Unassembled WGS sequence"/>
</dbReference>
<dbReference type="EMBL" id="SDPL01000030">
    <property type="protein sequence ID" value="RXZ50164.1"/>
    <property type="molecule type" value="Genomic_DNA"/>
</dbReference>
<protein>
    <submittedName>
        <fullName evidence="2">Uncharacterized protein</fullName>
    </submittedName>
</protein>
<keyword evidence="1" id="KW-1133">Transmembrane helix</keyword>